<evidence type="ECO:0000313" key="1">
    <source>
        <dbReference type="EMBL" id="XDJ15183.1"/>
    </source>
</evidence>
<accession>A0AB39CEA0</accession>
<organism evidence="1">
    <name type="scientific">Pseudomonas phage HRDY3</name>
    <dbReference type="NCBI Taxonomy" id="3236930"/>
    <lineage>
        <taxon>Viruses</taxon>
    </lineage>
</organism>
<reference evidence="1" key="1">
    <citation type="submission" date="2024-07" db="EMBL/GenBank/DDBJ databases">
        <authorList>
            <person name="Bringhurst R.M."/>
            <person name="Homer T.E."/>
        </authorList>
    </citation>
    <scope>NUCLEOTIDE SEQUENCE</scope>
</reference>
<sequence length="182" mass="20699">MSHGFEVICDHTNNTQEDIDNNVLNLDIVGHLPLAGWKAAEEIVMPEMKPGWDIPHDRSWFTVEEADALKAKMMGLSPEFLSAGGMYVVVPSYAAALQRVNERLTKSLHRVRCDYLKPIAVRGGALLRHNKMKFRSLRVARLWWKTNMRDNPDFDPEQFMPKGQLGTMYGVTITNSRGTKNE</sequence>
<protein>
    <submittedName>
        <fullName evidence="1">Uncharacterized protein</fullName>
    </submittedName>
</protein>
<proteinExistence type="predicted"/>
<name>A0AB39CEA0_9VIRU</name>
<dbReference type="EMBL" id="PQ015379">
    <property type="protein sequence ID" value="XDJ15183.1"/>
    <property type="molecule type" value="Genomic_DNA"/>
</dbReference>